<keyword evidence="7 8" id="KW-0652">Protein synthesis inhibitor</keyword>
<keyword evidence="10" id="KW-1185">Reference proteome</keyword>
<comment type="similarity">
    <text evidence="2">Belongs to the ribosome-inactivating protein family. Type 1 RIP subfamily.</text>
</comment>
<dbReference type="RefSeq" id="XP_021841936.2">
    <property type="nucleotide sequence ID" value="XM_021986244.2"/>
</dbReference>
<evidence type="ECO:0000256" key="9">
    <source>
        <dbReference type="SAM" id="Phobius"/>
    </source>
</evidence>
<keyword evidence="6 8" id="KW-0611">Plant defense</keyword>
<dbReference type="PANTHER" id="PTHR33453">
    <property type="match status" value="1"/>
</dbReference>
<dbReference type="Proteomes" id="UP000813463">
    <property type="component" value="Chromosome 2"/>
</dbReference>
<dbReference type="InterPro" id="IPR001574">
    <property type="entry name" value="Ribosome_inactivat_prot"/>
</dbReference>
<sequence length="304" mass="34299">MTTTKWVWWCTVIMVVVMLPLTHQQKEQVGKKLGAFTTVTFELSSGLSGYSQFLTRLRNAVEAPSMTCGLPSTLRTPLRGKEYVHVDIKLSNTQKVTIGIDVMDLYVWGYKDIFNGKHRATFFGNTPKDAKDKLFPDTTVSRTTKFLSTYVSLERYAKVGRKDLELKLKTLEDGIKSVYGKPEKELGNAAEAKFVLIAIQMVAEAARFKFMENGIVNFDSSKAFKNKMIAFQNDWDPASQAIHKASPKCTTISPTLIISNIDYRQEVKTVDQIKNDMGLLKYKKSNTPLFTWASLSELRAIIPV</sequence>
<dbReference type="GO" id="GO:0006952">
    <property type="term" value="P:defense response"/>
    <property type="evidence" value="ECO:0007669"/>
    <property type="project" value="UniProtKB-KW"/>
</dbReference>
<protein>
    <recommendedName>
        <fullName evidence="3 8">rRNA N-glycosylase</fullName>
        <ecNumber evidence="3 8">3.2.2.22</ecNumber>
    </recommendedName>
</protein>
<evidence type="ECO:0000256" key="1">
    <source>
        <dbReference type="ARBA" id="ARBA00000237"/>
    </source>
</evidence>
<dbReference type="InterPro" id="IPR016138">
    <property type="entry name" value="Ribosome_inactivat_prot_sub1"/>
</dbReference>
<dbReference type="SUPFAM" id="SSF56371">
    <property type="entry name" value="Ribosome inactivating proteins (RIP)"/>
    <property type="match status" value="1"/>
</dbReference>
<dbReference type="Pfam" id="PF00161">
    <property type="entry name" value="RIP"/>
    <property type="match status" value="1"/>
</dbReference>
<evidence type="ECO:0000256" key="5">
    <source>
        <dbReference type="ARBA" id="ARBA00022801"/>
    </source>
</evidence>
<organism evidence="10 11">
    <name type="scientific">Spinacia oleracea</name>
    <name type="common">Spinach</name>
    <dbReference type="NCBI Taxonomy" id="3562"/>
    <lineage>
        <taxon>Eukaryota</taxon>
        <taxon>Viridiplantae</taxon>
        <taxon>Streptophyta</taxon>
        <taxon>Embryophyta</taxon>
        <taxon>Tracheophyta</taxon>
        <taxon>Spermatophyta</taxon>
        <taxon>Magnoliopsida</taxon>
        <taxon>eudicotyledons</taxon>
        <taxon>Gunneridae</taxon>
        <taxon>Pentapetalae</taxon>
        <taxon>Caryophyllales</taxon>
        <taxon>Chenopodiaceae</taxon>
        <taxon>Chenopodioideae</taxon>
        <taxon>Anserineae</taxon>
        <taxon>Spinacia</taxon>
    </lineage>
</organism>
<evidence type="ECO:0000313" key="11">
    <source>
        <dbReference type="RefSeq" id="XP_021841935.2"/>
    </source>
</evidence>
<evidence type="ECO:0000256" key="6">
    <source>
        <dbReference type="ARBA" id="ARBA00022821"/>
    </source>
</evidence>
<dbReference type="GO" id="GO:0090729">
    <property type="term" value="F:toxin activity"/>
    <property type="evidence" value="ECO:0007669"/>
    <property type="project" value="UniProtKB-KW"/>
</dbReference>
<dbReference type="PANTHER" id="PTHR33453:SF34">
    <property type="entry name" value="RIBOSOME-INACTIVATING PROTEIN"/>
    <property type="match status" value="1"/>
</dbReference>
<accession>A0A9R0JPM1</accession>
<evidence type="ECO:0000256" key="3">
    <source>
        <dbReference type="ARBA" id="ARBA00012001"/>
    </source>
</evidence>
<dbReference type="AlphaFoldDB" id="A0A9R0JPM1"/>
<dbReference type="GeneID" id="110782138"/>
<keyword evidence="4 8" id="KW-0800">Toxin</keyword>
<gene>
    <name evidence="11 12" type="primary">LOC110782138</name>
</gene>
<dbReference type="InterPro" id="IPR017989">
    <property type="entry name" value="Ribosome_inactivat_1/2"/>
</dbReference>
<evidence type="ECO:0000256" key="7">
    <source>
        <dbReference type="ARBA" id="ARBA00023193"/>
    </source>
</evidence>
<dbReference type="GO" id="GO:0017148">
    <property type="term" value="P:negative regulation of translation"/>
    <property type="evidence" value="ECO:0007669"/>
    <property type="project" value="UniProtKB-KW"/>
</dbReference>
<name>A0A9R0JPM1_SPIOL</name>
<dbReference type="RefSeq" id="XP_021841935.2">
    <property type="nucleotide sequence ID" value="XM_021986243.2"/>
</dbReference>
<keyword evidence="9" id="KW-0472">Membrane</keyword>
<evidence type="ECO:0000313" key="12">
    <source>
        <dbReference type="RefSeq" id="XP_021841936.2"/>
    </source>
</evidence>
<dbReference type="InterPro" id="IPR017988">
    <property type="entry name" value="Ribosome_inactivat_prot_CS"/>
</dbReference>
<dbReference type="Gene3D" id="3.40.420.10">
    <property type="entry name" value="Ricin (A subunit), domain 1"/>
    <property type="match status" value="1"/>
</dbReference>
<keyword evidence="5 8" id="KW-0378">Hydrolase</keyword>
<comment type="catalytic activity">
    <reaction evidence="1 8">
        <text>Endohydrolysis of the N-glycosidic bond at one specific adenosine on the 28S rRNA.</text>
        <dbReference type="EC" id="3.2.2.22"/>
    </reaction>
</comment>
<proteinExistence type="inferred from homology"/>
<feature type="transmembrane region" description="Helical" evidence="9">
    <location>
        <begin position="6"/>
        <end position="22"/>
    </location>
</feature>
<dbReference type="EC" id="3.2.2.22" evidence="3 8"/>
<dbReference type="GO" id="GO:0030598">
    <property type="term" value="F:rRNA N-glycosylase activity"/>
    <property type="evidence" value="ECO:0007669"/>
    <property type="project" value="UniProtKB-EC"/>
</dbReference>
<dbReference type="PRINTS" id="PR00396">
    <property type="entry name" value="SHIGARICIN"/>
</dbReference>
<keyword evidence="9" id="KW-1133">Transmembrane helix</keyword>
<dbReference type="InterPro" id="IPR036041">
    <property type="entry name" value="Ribosome-inact_prot_sf"/>
</dbReference>
<dbReference type="Gene3D" id="4.10.470.10">
    <property type="entry name" value="Ricin (A Subunit), domain 2"/>
    <property type="match status" value="1"/>
</dbReference>
<evidence type="ECO:0000313" key="10">
    <source>
        <dbReference type="Proteomes" id="UP000813463"/>
    </source>
</evidence>
<dbReference type="KEGG" id="soe:110782138"/>
<keyword evidence="9" id="KW-0812">Transmembrane</keyword>
<evidence type="ECO:0000256" key="8">
    <source>
        <dbReference type="RuleBase" id="RU004915"/>
    </source>
</evidence>
<reference evidence="10" key="1">
    <citation type="journal article" date="2021" name="Nat. Commun.">
        <title>Genomic analyses provide insights into spinach domestication and the genetic basis of agronomic traits.</title>
        <authorList>
            <person name="Cai X."/>
            <person name="Sun X."/>
            <person name="Xu C."/>
            <person name="Sun H."/>
            <person name="Wang X."/>
            <person name="Ge C."/>
            <person name="Zhang Z."/>
            <person name="Wang Q."/>
            <person name="Fei Z."/>
            <person name="Jiao C."/>
            <person name="Wang Q."/>
        </authorList>
    </citation>
    <scope>NUCLEOTIDE SEQUENCE [LARGE SCALE GENOMIC DNA]</scope>
    <source>
        <strain evidence="10">cv. Varoflay</strain>
    </source>
</reference>
<evidence type="ECO:0000256" key="2">
    <source>
        <dbReference type="ARBA" id="ARBA00008544"/>
    </source>
</evidence>
<reference evidence="11 12" key="2">
    <citation type="submission" date="2025-05" db="UniProtKB">
        <authorList>
            <consortium name="RefSeq"/>
        </authorList>
    </citation>
    <scope>IDENTIFICATION</scope>
    <source>
        <tissue evidence="11 12">Leaf</tissue>
    </source>
</reference>
<dbReference type="PROSITE" id="PS00275">
    <property type="entry name" value="SHIGA_RICIN"/>
    <property type="match status" value="1"/>
</dbReference>
<dbReference type="InterPro" id="IPR016139">
    <property type="entry name" value="Ribosome_inactivat_prot_sub2"/>
</dbReference>
<evidence type="ECO:0000256" key="4">
    <source>
        <dbReference type="ARBA" id="ARBA00022656"/>
    </source>
</evidence>